<evidence type="ECO:0000313" key="2">
    <source>
        <dbReference type="Proteomes" id="UP001060085"/>
    </source>
</evidence>
<name>A0ACC0A0G5_CATRO</name>
<gene>
    <name evidence="1" type="ORF">M9H77_30070</name>
</gene>
<evidence type="ECO:0000313" key="1">
    <source>
        <dbReference type="EMBL" id="KAI5652883.1"/>
    </source>
</evidence>
<proteinExistence type="predicted"/>
<comment type="caution">
    <text evidence="1">The sequence shown here is derived from an EMBL/GenBank/DDBJ whole genome shotgun (WGS) entry which is preliminary data.</text>
</comment>
<protein>
    <submittedName>
        <fullName evidence="1">Uncharacterized protein</fullName>
    </submittedName>
</protein>
<keyword evidence="2" id="KW-1185">Reference proteome</keyword>
<reference evidence="2" key="1">
    <citation type="journal article" date="2023" name="Nat. Plants">
        <title>Single-cell RNA sequencing provides a high-resolution roadmap for understanding the multicellular compartmentation of specialized metabolism.</title>
        <authorList>
            <person name="Sun S."/>
            <person name="Shen X."/>
            <person name="Li Y."/>
            <person name="Li Y."/>
            <person name="Wang S."/>
            <person name="Li R."/>
            <person name="Zhang H."/>
            <person name="Shen G."/>
            <person name="Guo B."/>
            <person name="Wei J."/>
            <person name="Xu J."/>
            <person name="St-Pierre B."/>
            <person name="Chen S."/>
            <person name="Sun C."/>
        </authorList>
    </citation>
    <scope>NUCLEOTIDE SEQUENCE [LARGE SCALE GENOMIC DNA]</scope>
</reference>
<accession>A0ACC0A0G5</accession>
<dbReference type="EMBL" id="CM044707">
    <property type="protein sequence ID" value="KAI5652883.1"/>
    <property type="molecule type" value="Genomic_DNA"/>
</dbReference>
<organism evidence="1 2">
    <name type="scientific">Catharanthus roseus</name>
    <name type="common">Madagascar periwinkle</name>
    <name type="synonym">Vinca rosea</name>
    <dbReference type="NCBI Taxonomy" id="4058"/>
    <lineage>
        <taxon>Eukaryota</taxon>
        <taxon>Viridiplantae</taxon>
        <taxon>Streptophyta</taxon>
        <taxon>Embryophyta</taxon>
        <taxon>Tracheophyta</taxon>
        <taxon>Spermatophyta</taxon>
        <taxon>Magnoliopsida</taxon>
        <taxon>eudicotyledons</taxon>
        <taxon>Gunneridae</taxon>
        <taxon>Pentapetalae</taxon>
        <taxon>asterids</taxon>
        <taxon>lamiids</taxon>
        <taxon>Gentianales</taxon>
        <taxon>Apocynaceae</taxon>
        <taxon>Rauvolfioideae</taxon>
        <taxon>Vinceae</taxon>
        <taxon>Catharanthinae</taxon>
        <taxon>Catharanthus</taxon>
    </lineage>
</organism>
<dbReference type="Proteomes" id="UP001060085">
    <property type="component" value="Linkage Group LG07"/>
</dbReference>
<sequence length="103" mass="12081">MFEHKKKEKSIIKAKRFGVKQLSMPSQRVAKVEIMKPSMIEEFSKVNELPQATMKLNKMLYYRISLKYPCTLKSMHGNNNTIELEDQEESVGKELILCHEIHQ</sequence>